<dbReference type="GO" id="GO:0008999">
    <property type="term" value="F:protein-N-terminal-alanine acetyltransferase activity"/>
    <property type="evidence" value="ECO:0007669"/>
    <property type="project" value="UniProtKB-EC"/>
</dbReference>
<dbReference type="GO" id="GO:0005737">
    <property type="term" value="C:cytoplasm"/>
    <property type="evidence" value="ECO:0007669"/>
    <property type="project" value="UniProtKB-SubCell"/>
</dbReference>
<dbReference type="InterPro" id="IPR016181">
    <property type="entry name" value="Acyl_CoA_acyltransferase"/>
</dbReference>
<comment type="similarity">
    <text evidence="1">Belongs to the acetyltransferase family. RimI subfamily.</text>
</comment>
<dbReference type="InterPro" id="IPR050276">
    <property type="entry name" value="MshD_Acetyltransferase"/>
</dbReference>
<dbReference type="InterPro" id="IPR000182">
    <property type="entry name" value="GNAT_dom"/>
</dbReference>
<evidence type="ECO:0000313" key="3">
    <source>
        <dbReference type="EMBL" id="KXA30792.1"/>
    </source>
</evidence>
<dbReference type="Gene3D" id="3.40.630.30">
    <property type="match status" value="1"/>
</dbReference>
<comment type="function">
    <text evidence="1">Acetylates the N-terminal alanine of ribosomal protein bS18.</text>
</comment>
<dbReference type="Proteomes" id="UP000070174">
    <property type="component" value="Unassembled WGS sequence"/>
</dbReference>
<comment type="catalytic activity">
    <reaction evidence="1">
        <text>N-terminal L-alanyl-[ribosomal protein bS18] + acetyl-CoA = N-terminal N(alpha)-acetyl-L-alanyl-[ribosomal protein bS18] + CoA + H(+)</text>
        <dbReference type="Rhea" id="RHEA:43756"/>
        <dbReference type="Rhea" id="RHEA-COMP:10676"/>
        <dbReference type="Rhea" id="RHEA-COMP:10677"/>
        <dbReference type="ChEBI" id="CHEBI:15378"/>
        <dbReference type="ChEBI" id="CHEBI:57287"/>
        <dbReference type="ChEBI" id="CHEBI:57288"/>
        <dbReference type="ChEBI" id="CHEBI:64718"/>
        <dbReference type="ChEBI" id="CHEBI:83683"/>
        <dbReference type="EC" id="2.3.1.266"/>
    </reaction>
</comment>
<dbReference type="AlphaFoldDB" id="A0A133PQ74"/>
<evidence type="ECO:0000259" key="2">
    <source>
        <dbReference type="PROSITE" id="PS51186"/>
    </source>
</evidence>
<dbReference type="RefSeq" id="WP_060799998.1">
    <property type="nucleotide sequence ID" value="NZ_CABJAL010000002.1"/>
</dbReference>
<reference evidence="3 4" key="1">
    <citation type="submission" date="2016-01" db="EMBL/GenBank/DDBJ databases">
        <authorList>
            <person name="Oliw E.H."/>
        </authorList>
    </citation>
    <scope>NUCLEOTIDE SEQUENCE [LARGE SCALE GENOMIC DNA]</scope>
    <source>
        <strain evidence="3 4">CMW7756A</strain>
    </source>
</reference>
<dbReference type="InterPro" id="IPR006464">
    <property type="entry name" value="AcTrfase_RimI/Ard1"/>
</dbReference>
<dbReference type="EMBL" id="LRQE01000024">
    <property type="protein sequence ID" value="KXA30792.1"/>
    <property type="molecule type" value="Genomic_DNA"/>
</dbReference>
<organism evidence="3">
    <name type="scientific">Peptoniphilus harei</name>
    <dbReference type="NCBI Taxonomy" id="54005"/>
    <lineage>
        <taxon>Bacteria</taxon>
        <taxon>Bacillati</taxon>
        <taxon>Bacillota</taxon>
        <taxon>Tissierellia</taxon>
        <taxon>Tissierellales</taxon>
        <taxon>Peptoniphilaceae</taxon>
        <taxon>Peptoniphilus</taxon>
    </lineage>
</organism>
<accession>A0A133PQ74</accession>
<dbReference type="EC" id="2.3.1.266" evidence="1"/>
<evidence type="ECO:0000313" key="4">
    <source>
        <dbReference type="Proteomes" id="UP000070174"/>
    </source>
</evidence>
<keyword evidence="1" id="KW-0963">Cytoplasm</keyword>
<feature type="domain" description="N-acetyltransferase" evidence="2">
    <location>
        <begin position="3"/>
        <end position="144"/>
    </location>
</feature>
<comment type="caution">
    <text evidence="3">The sequence shown here is derived from an EMBL/GenBank/DDBJ whole genome shotgun (WGS) entry which is preliminary data.</text>
</comment>
<name>A0A133PQ74_9FIRM</name>
<dbReference type="Pfam" id="PF00583">
    <property type="entry name" value="Acetyltransf_1"/>
    <property type="match status" value="1"/>
</dbReference>
<gene>
    <name evidence="3" type="ORF">HMPREF3229_00800</name>
</gene>
<keyword evidence="3" id="KW-0808">Transferase</keyword>
<protein>
    <recommendedName>
        <fullName evidence="1">[Ribosomal protein bS18]-alanine N-acetyltransferase</fullName>
        <ecNumber evidence="1">2.3.1.266</ecNumber>
    </recommendedName>
</protein>
<proteinExistence type="inferred from homology"/>
<sequence length="144" mass="16754">MKRITRLANKSDIDRIHELEVENFENPWSKKSIENAIVFDELSDILVVEADGDLGGFISFMKIYDEIHIGNVAVAKKYRGQKFANDLFEGLIDLADKGSYKITLEVENSNRVAFNLYKKFGFIIQGMRKNYYGIDRDAYIMWRE</sequence>
<comment type="subcellular location">
    <subcellularLocation>
        <location evidence="1">Cytoplasm</location>
    </subcellularLocation>
</comment>
<dbReference type="PANTHER" id="PTHR43617">
    <property type="entry name" value="L-AMINO ACID N-ACETYLTRANSFERASE"/>
    <property type="match status" value="1"/>
</dbReference>
<dbReference type="NCBIfam" id="TIGR01575">
    <property type="entry name" value="rimI"/>
    <property type="match status" value="1"/>
</dbReference>
<evidence type="ECO:0000256" key="1">
    <source>
        <dbReference type="RuleBase" id="RU363094"/>
    </source>
</evidence>
<dbReference type="SUPFAM" id="SSF55729">
    <property type="entry name" value="Acyl-CoA N-acyltransferases (Nat)"/>
    <property type="match status" value="1"/>
</dbReference>
<dbReference type="PROSITE" id="PS51186">
    <property type="entry name" value="GNAT"/>
    <property type="match status" value="1"/>
</dbReference>
<dbReference type="CDD" id="cd04301">
    <property type="entry name" value="NAT_SF"/>
    <property type="match status" value="1"/>
</dbReference>
<dbReference type="PATRIC" id="fig|54005.3.peg.788"/>